<evidence type="ECO:0000313" key="5">
    <source>
        <dbReference type="Proteomes" id="UP000297982"/>
    </source>
</evidence>
<dbReference type="InterPro" id="IPR011146">
    <property type="entry name" value="HIT-like"/>
</dbReference>
<name>A0A4Z0H204_9BACI</name>
<dbReference type="Pfam" id="PF01230">
    <property type="entry name" value="HIT"/>
    <property type="match status" value="1"/>
</dbReference>
<evidence type="ECO:0000313" key="4">
    <source>
        <dbReference type="EMBL" id="TGB04428.1"/>
    </source>
</evidence>
<dbReference type="PANTHER" id="PTHR46648">
    <property type="entry name" value="HIT FAMILY PROTEIN 1"/>
    <property type="match status" value="1"/>
</dbReference>
<dbReference type="STRING" id="192814.GCA_900166575_01479"/>
<dbReference type="PRINTS" id="PR00332">
    <property type="entry name" value="HISTRIAD"/>
</dbReference>
<feature type="short sequence motif" description="Histidine triad motif" evidence="2">
    <location>
        <begin position="94"/>
        <end position="98"/>
    </location>
</feature>
<dbReference type="GO" id="GO:0009117">
    <property type="term" value="P:nucleotide metabolic process"/>
    <property type="evidence" value="ECO:0007669"/>
    <property type="project" value="TreeGrafter"/>
</dbReference>
<evidence type="ECO:0000256" key="2">
    <source>
        <dbReference type="PROSITE-ProRule" id="PRU00464"/>
    </source>
</evidence>
<dbReference type="EMBL" id="SRJC01000001">
    <property type="protein sequence ID" value="TGB04428.1"/>
    <property type="molecule type" value="Genomic_DNA"/>
</dbReference>
<evidence type="ECO:0000256" key="1">
    <source>
        <dbReference type="PIRSR" id="PIRSR601310-1"/>
    </source>
</evidence>
<comment type="caution">
    <text evidence="4">The sequence shown here is derived from an EMBL/GenBank/DDBJ whole genome shotgun (WGS) entry which is preliminary data.</text>
</comment>
<dbReference type="RefSeq" id="WP_135326888.1">
    <property type="nucleotide sequence ID" value="NZ_SRJC01000001.1"/>
</dbReference>
<dbReference type="PROSITE" id="PS51084">
    <property type="entry name" value="HIT_2"/>
    <property type="match status" value="1"/>
</dbReference>
<feature type="domain" description="HIT" evidence="3">
    <location>
        <begin position="4"/>
        <end position="109"/>
    </location>
</feature>
<proteinExistence type="predicted"/>
<dbReference type="InterPro" id="IPR036265">
    <property type="entry name" value="HIT-like_sf"/>
</dbReference>
<reference evidence="4 5" key="1">
    <citation type="journal article" date="2003" name="Int. J. Syst. Evol. Microbiol.">
        <title>Halobacillus salinus sp. nov., isolated from a salt lake on the coast of the East Sea in Korea.</title>
        <authorList>
            <person name="Yoon J.H."/>
            <person name="Kang K.H."/>
            <person name="Park Y.H."/>
        </authorList>
    </citation>
    <scope>NUCLEOTIDE SEQUENCE [LARGE SCALE GENOMIC DNA]</scope>
    <source>
        <strain evidence="4 5">HSL-3</strain>
    </source>
</reference>
<accession>A0A4Z0H204</accession>
<dbReference type="Gene3D" id="3.30.428.10">
    <property type="entry name" value="HIT-like"/>
    <property type="match status" value="1"/>
</dbReference>
<evidence type="ECO:0000259" key="3">
    <source>
        <dbReference type="PROSITE" id="PS51084"/>
    </source>
</evidence>
<dbReference type="AlphaFoldDB" id="A0A4Z0H204"/>
<organism evidence="4 5">
    <name type="scientific">Halobacillus salinus</name>
    <dbReference type="NCBI Taxonomy" id="192814"/>
    <lineage>
        <taxon>Bacteria</taxon>
        <taxon>Bacillati</taxon>
        <taxon>Bacillota</taxon>
        <taxon>Bacilli</taxon>
        <taxon>Bacillales</taxon>
        <taxon>Bacillaceae</taxon>
        <taxon>Halobacillus</taxon>
    </lineage>
</organism>
<keyword evidence="5" id="KW-1185">Reference proteome</keyword>
<dbReference type="PANTHER" id="PTHR46648:SF1">
    <property type="entry name" value="ADENOSINE 5'-MONOPHOSPHORAMIDASE HNT1"/>
    <property type="match status" value="1"/>
</dbReference>
<dbReference type="SUPFAM" id="SSF54197">
    <property type="entry name" value="HIT-like"/>
    <property type="match status" value="1"/>
</dbReference>
<dbReference type="Proteomes" id="UP000297982">
    <property type="component" value="Unassembled WGS sequence"/>
</dbReference>
<dbReference type="GO" id="GO:0003824">
    <property type="term" value="F:catalytic activity"/>
    <property type="evidence" value="ECO:0007669"/>
    <property type="project" value="InterPro"/>
</dbReference>
<gene>
    <name evidence="4" type="ORF">E4663_05380</name>
</gene>
<protein>
    <submittedName>
        <fullName evidence="4">HIT family protein</fullName>
    </submittedName>
</protein>
<dbReference type="InterPro" id="IPR001310">
    <property type="entry name" value="Histidine_triad_HIT"/>
</dbReference>
<feature type="active site" description="Tele-AMP-histidine intermediate" evidence="1">
    <location>
        <position position="98"/>
    </location>
</feature>
<sequence length="138" mass="15981">MKCLGCKLANQKDTVHVIFENEQITCILDHNPYNEGHVLILPKTHVRELSELPIQIANTIMEVSQLLSLVLEKAFQPDGMTVMQNGGHFNDLDHYHLHLIPRYKGQSFSTFFEEEVQNEHPPLHETKVKLVRILKQME</sequence>